<proteinExistence type="predicted"/>
<dbReference type="OrthoDB" id="9815425at2"/>
<dbReference type="InterPro" id="IPR029058">
    <property type="entry name" value="AB_hydrolase_fold"/>
</dbReference>
<dbReference type="GO" id="GO:0004771">
    <property type="term" value="F:sterol ester esterase activity"/>
    <property type="evidence" value="ECO:0007669"/>
    <property type="project" value="TreeGrafter"/>
</dbReference>
<reference evidence="2 3" key="1">
    <citation type="journal article" date="2015" name="Genome Announc.">
        <title>Expanding the biotechnology potential of lactobacilli through comparative genomics of 213 strains and associated genera.</title>
        <authorList>
            <person name="Sun Z."/>
            <person name="Harris H.M."/>
            <person name="McCann A."/>
            <person name="Guo C."/>
            <person name="Argimon S."/>
            <person name="Zhang W."/>
            <person name="Yang X."/>
            <person name="Jeffery I.B."/>
            <person name="Cooney J.C."/>
            <person name="Kagawa T.F."/>
            <person name="Liu W."/>
            <person name="Song Y."/>
            <person name="Salvetti E."/>
            <person name="Wrobel A."/>
            <person name="Rasinkangas P."/>
            <person name="Parkhill J."/>
            <person name="Rea M.C."/>
            <person name="O'Sullivan O."/>
            <person name="Ritari J."/>
            <person name="Douillard F.P."/>
            <person name="Paul Ross R."/>
            <person name="Yang R."/>
            <person name="Briner A.E."/>
            <person name="Felis G.E."/>
            <person name="de Vos W.M."/>
            <person name="Barrangou R."/>
            <person name="Klaenhammer T.R."/>
            <person name="Caufield P.W."/>
            <person name="Cui Y."/>
            <person name="Zhang H."/>
            <person name="O'Toole P.W."/>
        </authorList>
    </citation>
    <scope>NUCLEOTIDE SEQUENCE [LARGE SCALE GENOMIC DNA]</scope>
    <source>
        <strain evidence="2 3">DSM 17757</strain>
    </source>
</reference>
<dbReference type="GO" id="GO:0004806">
    <property type="term" value="F:triacylglycerol lipase activity"/>
    <property type="evidence" value="ECO:0007669"/>
    <property type="project" value="TreeGrafter"/>
</dbReference>
<dbReference type="STRING" id="319652.IV80_GL000517"/>
<dbReference type="GO" id="GO:0005829">
    <property type="term" value="C:cytosol"/>
    <property type="evidence" value="ECO:0007669"/>
    <property type="project" value="TreeGrafter"/>
</dbReference>
<dbReference type="GO" id="GO:0019433">
    <property type="term" value="P:triglyceride catabolic process"/>
    <property type="evidence" value="ECO:0007669"/>
    <property type="project" value="TreeGrafter"/>
</dbReference>
<dbReference type="AlphaFoldDB" id="A0A0R2IJ55"/>
<gene>
    <name evidence="2" type="ORF">IV80_GL000517</name>
</gene>
<dbReference type="SUPFAM" id="SSF53474">
    <property type="entry name" value="alpha/beta-Hydrolases"/>
    <property type="match status" value="1"/>
</dbReference>
<dbReference type="InterPro" id="IPR013094">
    <property type="entry name" value="AB_hydrolase_3"/>
</dbReference>
<dbReference type="EMBL" id="JQBR01000013">
    <property type="protein sequence ID" value="KRN65009.1"/>
    <property type="molecule type" value="Genomic_DNA"/>
</dbReference>
<dbReference type="Pfam" id="PF07859">
    <property type="entry name" value="Abhydrolase_3"/>
    <property type="match status" value="1"/>
</dbReference>
<name>A0A0R2IJ55_9LACO</name>
<evidence type="ECO:0000259" key="1">
    <source>
        <dbReference type="Pfam" id="PF07859"/>
    </source>
</evidence>
<organism evidence="2 3">
    <name type="scientific">Pediococcus cellicola</name>
    <dbReference type="NCBI Taxonomy" id="319652"/>
    <lineage>
        <taxon>Bacteria</taxon>
        <taxon>Bacillati</taxon>
        <taxon>Bacillota</taxon>
        <taxon>Bacilli</taxon>
        <taxon>Lactobacillales</taxon>
        <taxon>Lactobacillaceae</taxon>
        <taxon>Pediococcus</taxon>
    </lineage>
</organism>
<sequence length="355" mass="39448">MSKIKSDLMKKVAVRNADYTMKLVPGMKEEGFFDPKAREEIDASVNNNDTGGFGSNNQNQSLEEIRAGMGWKKANYAPSHELTIKNQTFDTTVPARTYVQTALKDSSLPTIIFEHGGGFFGGSLNNVEFPCQALADYGAVRVVSVDYGLAPEHPYPVGLLDSYRVLRWIYENADSCGVDSKKITVMGDSAGGTLSYNLATLDCEFGTNYLNKLVALYPVTYGGKKTELRSRFDSPEGLKAKKDQSLIAQYIRNFNGSSASIDDWYIHGADNENMYLSPLNIPSNVLVNFPKTLFMVGEFDPLRLQGEAFYQKMKLAGGNIQYIRYNGMVHAFMDKVGDFRQANDALQEAIQFVLK</sequence>
<protein>
    <submittedName>
        <fullName evidence="2">Lipolytic protein</fullName>
    </submittedName>
</protein>
<dbReference type="Gene3D" id="3.40.50.1820">
    <property type="entry name" value="alpha/beta hydrolase"/>
    <property type="match status" value="1"/>
</dbReference>
<evidence type="ECO:0000313" key="2">
    <source>
        <dbReference type="EMBL" id="KRN65009.1"/>
    </source>
</evidence>
<dbReference type="Proteomes" id="UP000051568">
    <property type="component" value="Unassembled WGS sequence"/>
</dbReference>
<dbReference type="PANTHER" id="PTHR23025:SF3">
    <property type="entry name" value="HORMONE-SENSITIVE LIPASE"/>
    <property type="match status" value="1"/>
</dbReference>
<dbReference type="PATRIC" id="fig|319652.3.peg.522"/>
<dbReference type="RefSeq" id="WP_057752643.1">
    <property type="nucleotide sequence ID" value="NZ_BJVH01000012.1"/>
</dbReference>
<comment type="caution">
    <text evidence="2">The sequence shown here is derived from an EMBL/GenBank/DDBJ whole genome shotgun (WGS) entry which is preliminary data.</text>
</comment>
<evidence type="ECO:0000313" key="3">
    <source>
        <dbReference type="Proteomes" id="UP000051568"/>
    </source>
</evidence>
<dbReference type="PANTHER" id="PTHR23025">
    <property type="entry name" value="TRIACYLGLYCEROL LIPASE"/>
    <property type="match status" value="1"/>
</dbReference>
<feature type="domain" description="Alpha/beta hydrolase fold-3" evidence="1">
    <location>
        <begin position="112"/>
        <end position="333"/>
    </location>
</feature>
<accession>A0A0R2IJ55</accession>
<keyword evidence="3" id="KW-1185">Reference proteome</keyword>